<proteinExistence type="predicted"/>
<evidence type="ECO:0000313" key="2">
    <source>
        <dbReference type="Proteomes" id="UP000664277"/>
    </source>
</evidence>
<sequence length="381" mass="42620">MIFRDSRFHLPAVVLVFVLCATGLIALFSVLARTFHFIDEVGQAGTGKSASEDLKLDWHDDARRNIESDKLSHELTVMLPLRPTIDSTENVIYREQCRLVTEALLAEPIAGVDLPDNNALVIKRAISFGLLQELSRRSRRSVGDGLEYSSAKAFRCYVESIKTERLASGLVAAEVSGRFVRLRGLPAEPFRIVYLLADSFEDKPVIIDMRYSDNIWLLLKKNPDLLRALQLKDRAGITKLSPGDEKMGRELSKEAAFALALSSNRGLGFARLEKLKNSLSPSLYEVFSSFRFGRNRARDMSGDFAECTEKDISEMHISILPGDQEQPDLLVAEVRSTVTGKSRIKPLALYFVMARRTDAEGLVLIGFHRLRKTAQVDDDGD</sequence>
<evidence type="ECO:0000313" key="1">
    <source>
        <dbReference type="EMBL" id="MBN8660268.1"/>
    </source>
</evidence>
<reference evidence="1" key="1">
    <citation type="submission" date="2021-02" db="EMBL/GenBank/DDBJ databases">
        <title>Genome-Resolved Metagenomics of a Microbial Community Performing Photosynthetic Biological Nutrient Removal.</title>
        <authorList>
            <person name="Mcdaniel E.A."/>
        </authorList>
    </citation>
    <scope>NUCLEOTIDE SEQUENCE</scope>
    <source>
        <strain evidence="1">UWPOB_OBS1</strain>
    </source>
</reference>
<comment type="caution">
    <text evidence="1">The sequence shown here is derived from an EMBL/GenBank/DDBJ whole genome shotgun (WGS) entry which is preliminary data.</text>
</comment>
<dbReference type="EMBL" id="JAFLCK010000009">
    <property type="protein sequence ID" value="MBN8660268.1"/>
    <property type="molecule type" value="Genomic_DNA"/>
</dbReference>
<organism evidence="1 2">
    <name type="scientific">Candidatus Obscuribacter phosphatis</name>
    <dbReference type="NCBI Taxonomy" id="1906157"/>
    <lineage>
        <taxon>Bacteria</taxon>
        <taxon>Bacillati</taxon>
        <taxon>Candidatus Melainabacteria</taxon>
        <taxon>Candidatus Obscuribacterales</taxon>
        <taxon>Candidatus Obscuribacteraceae</taxon>
        <taxon>Candidatus Obscuribacter</taxon>
    </lineage>
</organism>
<accession>A0A8J7TMS0</accession>
<gene>
    <name evidence="1" type="ORF">J0M35_07885</name>
</gene>
<dbReference type="Proteomes" id="UP000664277">
    <property type="component" value="Unassembled WGS sequence"/>
</dbReference>
<dbReference type="AlphaFoldDB" id="A0A8J7TMS0"/>
<protein>
    <submittedName>
        <fullName evidence="1">Uncharacterized protein</fullName>
    </submittedName>
</protein>
<name>A0A8J7TMS0_9BACT</name>